<feature type="region of interest" description="Disordered" evidence="1">
    <location>
        <begin position="99"/>
        <end position="122"/>
    </location>
</feature>
<gene>
    <name evidence="3" type="ORF">LY79DRAFT_316706</name>
</gene>
<accession>A0AAD8PTZ6</accession>
<organism evidence="3 4">
    <name type="scientific">Colletotrichum navitas</name>
    <dbReference type="NCBI Taxonomy" id="681940"/>
    <lineage>
        <taxon>Eukaryota</taxon>
        <taxon>Fungi</taxon>
        <taxon>Dikarya</taxon>
        <taxon>Ascomycota</taxon>
        <taxon>Pezizomycotina</taxon>
        <taxon>Sordariomycetes</taxon>
        <taxon>Hypocreomycetidae</taxon>
        <taxon>Glomerellales</taxon>
        <taxon>Glomerellaceae</taxon>
        <taxon>Colletotrichum</taxon>
        <taxon>Colletotrichum graminicola species complex</taxon>
    </lineage>
</organism>
<evidence type="ECO:0000256" key="1">
    <source>
        <dbReference type="SAM" id="MobiDB-lite"/>
    </source>
</evidence>
<keyword evidence="2" id="KW-0732">Signal</keyword>
<evidence type="ECO:0000313" key="3">
    <source>
        <dbReference type="EMBL" id="KAK1580170.1"/>
    </source>
</evidence>
<evidence type="ECO:0000256" key="2">
    <source>
        <dbReference type="SAM" id="SignalP"/>
    </source>
</evidence>
<dbReference type="EMBL" id="JAHLJV010000058">
    <property type="protein sequence ID" value="KAK1580170.1"/>
    <property type="molecule type" value="Genomic_DNA"/>
</dbReference>
<keyword evidence="4" id="KW-1185">Reference proteome</keyword>
<dbReference type="AlphaFoldDB" id="A0AAD8PTZ6"/>
<comment type="caution">
    <text evidence="3">The sequence shown here is derived from an EMBL/GenBank/DDBJ whole genome shotgun (WGS) entry which is preliminary data.</text>
</comment>
<dbReference type="RefSeq" id="XP_060411229.1">
    <property type="nucleotide sequence ID" value="XM_060552376.1"/>
</dbReference>
<evidence type="ECO:0008006" key="5">
    <source>
        <dbReference type="Google" id="ProtNLM"/>
    </source>
</evidence>
<feature type="compositionally biased region" description="Low complexity" evidence="1">
    <location>
        <begin position="99"/>
        <end position="110"/>
    </location>
</feature>
<proteinExistence type="predicted"/>
<dbReference type="GeneID" id="85436616"/>
<sequence length="276" mass="24968">MVRFSFAAALFAATALAVPSPLTPDPAGAKNIGNGRGAQFIGGACLNSRDCASACCAILNGAGICSGVGAQFQAGKQGCGFGGGGAAAAPAFPQVAVQASPSTESAAGNGSPAGSGASGSSNVGAGNGQQFITGQCLSDADCASGCCAGPKGACAARAVAEENGKSGCGFTGAGSAAGSTGGGGGDGGATAGNAAAAPAAPPPQTAPSAGGGSSGANQNAAGSQNVGKGNGQQFITGQCLSDADCASGCCAGPKGACSAVAVANASGKTGCGFKAA</sequence>
<feature type="region of interest" description="Disordered" evidence="1">
    <location>
        <begin position="179"/>
        <end position="227"/>
    </location>
</feature>
<name>A0AAD8PTZ6_9PEZI</name>
<reference evidence="3" key="1">
    <citation type="submission" date="2021-06" db="EMBL/GenBank/DDBJ databases">
        <title>Comparative genomics, transcriptomics and evolutionary studies reveal genomic signatures of adaptation to plant cell wall in hemibiotrophic fungi.</title>
        <authorList>
            <consortium name="DOE Joint Genome Institute"/>
            <person name="Baroncelli R."/>
            <person name="Diaz J.F."/>
            <person name="Benocci T."/>
            <person name="Peng M."/>
            <person name="Battaglia E."/>
            <person name="Haridas S."/>
            <person name="Andreopoulos W."/>
            <person name="Labutti K."/>
            <person name="Pangilinan J."/>
            <person name="Floch G.L."/>
            <person name="Makela M.R."/>
            <person name="Henrissat B."/>
            <person name="Grigoriev I.V."/>
            <person name="Crouch J.A."/>
            <person name="De Vries R.P."/>
            <person name="Sukno S.A."/>
            <person name="Thon M.R."/>
        </authorList>
    </citation>
    <scope>NUCLEOTIDE SEQUENCE</scope>
    <source>
        <strain evidence="3">CBS 125086</strain>
    </source>
</reference>
<dbReference type="Proteomes" id="UP001230504">
    <property type="component" value="Unassembled WGS sequence"/>
</dbReference>
<feature type="compositionally biased region" description="Gly residues" evidence="1">
    <location>
        <begin position="179"/>
        <end position="190"/>
    </location>
</feature>
<feature type="signal peptide" evidence="2">
    <location>
        <begin position="1"/>
        <end position="17"/>
    </location>
</feature>
<feature type="compositionally biased region" description="Low complexity" evidence="1">
    <location>
        <begin position="215"/>
        <end position="224"/>
    </location>
</feature>
<evidence type="ECO:0000313" key="4">
    <source>
        <dbReference type="Proteomes" id="UP001230504"/>
    </source>
</evidence>
<protein>
    <recommendedName>
        <fullName evidence="5">Biotrophy-associated secreted protein 2</fullName>
    </recommendedName>
</protein>
<feature type="chain" id="PRO_5041963728" description="Biotrophy-associated secreted protein 2" evidence="2">
    <location>
        <begin position="18"/>
        <end position="276"/>
    </location>
</feature>